<dbReference type="PANTHER" id="PTHR47637">
    <property type="entry name" value="CHAPERONE SURA"/>
    <property type="match status" value="1"/>
</dbReference>
<name>A0A6M5Z2G3_9BACT</name>
<dbReference type="Gene3D" id="3.10.50.40">
    <property type="match status" value="1"/>
</dbReference>
<sequence>MTGSQPVPGVPFNPLAPPVVPASGAPVPGGPDARGPVVPAGVVVGKKIATTTEMLKSGIPRVKVIAIVGANNVITDEEIRESVWQQYEELAKLEGRARQERERQLYSAALKKTIERELILDEMYAKLKKANKASLIEELKESASQSADRHIREMKKHLGAKTDDDLNTFFRLRGLTLPVFRRQMEREFMASQYVSSLMKETGRLVGLAEIREFYDRHPDEFKSPDRVRWQHLFVSFAKYATPQAAYNQAEALRQKAAAGEDLGALSKQFDHGLAGQQGGFGAGEKRGEIAPKDIEPTVWTLKVGQVSGLIQTPTGYHIVKVVERDYESVLPCDAKVQSKIRDKLNESVYDQNKKKMVEDLWRKGVVRILDE</sequence>
<evidence type="ECO:0000313" key="4">
    <source>
        <dbReference type="EMBL" id="QJW99713.1"/>
    </source>
</evidence>
<keyword evidence="1" id="KW-0732">Signal</keyword>
<evidence type="ECO:0000256" key="1">
    <source>
        <dbReference type="ARBA" id="ARBA00022729"/>
    </source>
</evidence>
<dbReference type="KEGG" id="ftj:FTUN_7336"/>
<protein>
    <recommendedName>
        <fullName evidence="3">PpiC domain-containing protein</fullName>
    </recommendedName>
</protein>
<dbReference type="InterPro" id="IPR050280">
    <property type="entry name" value="OMP_Chaperone_SurA"/>
</dbReference>
<dbReference type="InterPro" id="IPR027304">
    <property type="entry name" value="Trigger_fact/SurA_dom_sf"/>
</dbReference>
<dbReference type="EMBL" id="CP053452">
    <property type="protein sequence ID" value="QJW99713.1"/>
    <property type="molecule type" value="Genomic_DNA"/>
</dbReference>
<dbReference type="InterPro" id="IPR000297">
    <property type="entry name" value="PPIase_PpiC"/>
</dbReference>
<dbReference type="SUPFAM" id="SSF54534">
    <property type="entry name" value="FKBP-like"/>
    <property type="match status" value="1"/>
</dbReference>
<proteinExistence type="predicted"/>
<dbReference type="Gene3D" id="1.10.4030.10">
    <property type="entry name" value="Porin chaperone SurA, peptide-binding domain"/>
    <property type="match status" value="1"/>
</dbReference>
<dbReference type="AlphaFoldDB" id="A0A6M5Z2G3"/>
<evidence type="ECO:0000313" key="5">
    <source>
        <dbReference type="Proteomes" id="UP000503447"/>
    </source>
</evidence>
<gene>
    <name evidence="4" type="ORF">FTUN_7336</name>
</gene>
<keyword evidence="2" id="KW-0697">Rotamase</keyword>
<keyword evidence="2" id="KW-0413">Isomerase</keyword>
<reference evidence="5" key="1">
    <citation type="submission" date="2020-05" db="EMBL/GenBank/DDBJ databases">
        <title>Frigoriglobus tundricola gen. nov., sp. nov., a psychrotolerant cellulolytic planctomycete of the family Gemmataceae with two divergent copies of 16S rRNA gene.</title>
        <authorList>
            <person name="Kulichevskaya I.S."/>
            <person name="Ivanova A.A."/>
            <person name="Naumoff D.G."/>
            <person name="Beletsky A.V."/>
            <person name="Rijpstra W.I.C."/>
            <person name="Sinninghe Damste J.S."/>
            <person name="Mardanov A.V."/>
            <person name="Ravin N.V."/>
            <person name="Dedysh S.N."/>
        </authorList>
    </citation>
    <scope>NUCLEOTIDE SEQUENCE [LARGE SCALE GENOMIC DNA]</scope>
    <source>
        <strain evidence="5">PL17</strain>
    </source>
</reference>
<organism evidence="4 5">
    <name type="scientific">Frigoriglobus tundricola</name>
    <dbReference type="NCBI Taxonomy" id="2774151"/>
    <lineage>
        <taxon>Bacteria</taxon>
        <taxon>Pseudomonadati</taxon>
        <taxon>Planctomycetota</taxon>
        <taxon>Planctomycetia</taxon>
        <taxon>Gemmatales</taxon>
        <taxon>Gemmataceae</taxon>
        <taxon>Frigoriglobus</taxon>
    </lineage>
</organism>
<dbReference type="PANTHER" id="PTHR47637:SF1">
    <property type="entry name" value="CHAPERONE SURA"/>
    <property type="match status" value="1"/>
</dbReference>
<dbReference type="InterPro" id="IPR046357">
    <property type="entry name" value="PPIase_dom_sf"/>
</dbReference>
<dbReference type="RefSeq" id="WP_171474630.1">
    <property type="nucleotide sequence ID" value="NZ_CP053452.2"/>
</dbReference>
<evidence type="ECO:0000259" key="3">
    <source>
        <dbReference type="PROSITE" id="PS50198"/>
    </source>
</evidence>
<dbReference type="Pfam" id="PF13145">
    <property type="entry name" value="Rotamase_2"/>
    <property type="match status" value="1"/>
</dbReference>
<feature type="domain" description="PpiC" evidence="3">
    <location>
        <begin position="224"/>
        <end position="323"/>
    </location>
</feature>
<keyword evidence="5" id="KW-1185">Reference proteome</keyword>
<evidence type="ECO:0000256" key="2">
    <source>
        <dbReference type="PROSITE-ProRule" id="PRU00278"/>
    </source>
</evidence>
<dbReference type="GO" id="GO:0003755">
    <property type="term" value="F:peptidyl-prolyl cis-trans isomerase activity"/>
    <property type="evidence" value="ECO:0007669"/>
    <property type="project" value="UniProtKB-KW"/>
</dbReference>
<accession>A0A6M5Z2G3</accession>
<dbReference type="PROSITE" id="PS50198">
    <property type="entry name" value="PPIC_PPIASE_2"/>
    <property type="match status" value="1"/>
</dbReference>
<dbReference type="Proteomes" id="UP000503447">
    <property type="component" value="Chromosome"/>
</dbReference>
<dbReference type="SUPFAM" id="SSF109998">
    <property type="entry name" value="Triger factor/SurA peptide-binding domain-like"/>
    <property type="match status" value="1"/>
</dbReference>